<dbReference type="Pfam" id="PF02460">
    <property type="entry name" value="Patched"/>
    <property type="match status" value="1"/>
</dbReference>
<keyword evidence="1" id="KW-0472">Membrane</keyword>
<feature type="transmembrane region" description="Helical" evidence="1">
    <location>
        <begin position="54"/>
        <end position="70"/>
    </location>
</feature>
<feature type="chain" id="PRO_5018232305" description="SSD domain-containing protein" evidence="2">
    <location>
        <begin position="17"/>
        <end position="71"/>
    </location>
</feature>
<accession>A0A3P6T3D1</accession>
<dbReference type="GO" id="GO:0016020">
    <property type="term" value="C:membrane"/>
    <property type="evidence" value="ECO:0007669"/>
    <property type="project" value="InterPro"/>
</dbReference>
<dbReference type="InterPro" id="IPR000731">
    <property type="entry name" value="SSD"/>
</dbReference>
<sequence length="71" mass="7606">MLILFVILSFIATVFCHSQSMRYTQLILALAAIISPLFAALSAIGLMLLAGFHLNVLVIMSPFLTLAIGIG</sequence>
<keyword evidence="1" id="KW-0812">Transmembrane</keyword>
<protein>
    <recommendedName>
        <fullName evidence="3">SSD domain-containing protein</fullName>
    </recommendedName>
</protein>
<evidence type="ECO:0000256" key="1">
    <source>
        <dbReference type="SAM" id="Phobius"/>
    </source>
</evidence>
<evidence type="ECO:0000313" key="4">
    <source>
        <dbReference type="EMBL" id="VDK79537.1"/>
    </source>
</evidence>
<evidence type="ECO:0000313" key="5">
    <source>
        <dbReference type="Proteomes" id="UP000271098"/>
    </source>
</evidence>
<feature type="domain" description="SSD" evidence="3">
    <location>
        <begin position="1"/>
        <end position="71"/>
    </location>
</feature>
<keyword evidence="1" id="KW-1133">Transmembrane helix</keyword>
<dbReference type="Proteomes" id="UP000271098">
    <property type="component" value="Unassembled WGS sequence"/>
</dbReference>
<dbReference type="PROSITE" id="PS50156">
    <property type="entry name" value="SSD"/>
    <property type="match status" value="1"/>
</dbReference>
<dbReference type="AlphaFoldDB" id="A0A3P6T3D1"/>
<keyword evidence="2" id="KW-0732">Signal</keyword>
<feature type="transmembrane region" description="Helical" evidence="1">
    <location>
        <begin position="26"/>
        <end position="49"/>
    </location>
</feature>
<name>A0A3P6T3D1_9BILA</name>
<feature type="signal peptide" evidence="2">
    <location>
        <begin position="1"/>
        <end position="16"/>
    </location>
</feature>
<reference evidence="4 5" key="1">
    <citation type="submission" date="2018-11" db="EMBL/GenBank/DDBJ databases">
        <authorList>
            <consortium name="Pathogen Informatics"/>
        </authorList>
    </citation>
    <scope>NUCLEOTIDE SEQUENCE [LARGE SCALE GENOMIC DNA]</scope>
</reference>
<keyword evidence="5" id="KW-1185">Reference proteome</keyword>
<evidence type="ECO:0000256" key="2">
    <source>
        <dbReference type="SAM" id="SignalP"/>
    </source>
</evidence>
<dbReference type="InterPro" id="IPR003392">
    <property type="entry name" value="PTHD_SSD"/>
</dbReference>
<evidence type="ECO:0000259" key="3">
    <source>
        <dbReference type="PROSITE" id="PS50156"/>
    </source>
</evidence>
<gene>
    <name evidence="4" type="ORF">GPUH_LOCUS9929</name>
</gene>
<proteinExistence type="predicted"/>
<dbReference type="EMBL" id="UYRT01034928">
    <property type="protein sequence ID" value="VDK79537.1"/>
    <property type="molecule type" value="Genomic_DNA"/>
</dbReference>
<feature type="non-terminal residue" evidence="4">
    <location>
        <position position="71"/>
    </location>
</feature>
<organism evidence="4 5">
    <name type="scientific">Gongylonema pulchrum</name>
    <dbReference type="NCBI Taxonomy" id="637853"/>
    <lineage>
        <taxon>Eukaryota</taxon>
        <taxon>Metazoa</taxon>
        <taxon>Ecdysozoa</taxon>
        <taxon>Nematoda</taxon>
        <taxon>Chromadorea</taxon>
        <taxon>Rhabditida</taxon>
        <taxon>Spirurina</taxon>
        <taxon>Spiruromorpha</taxon>
        <taxon>Spiruroidea</taxon>
        <taxon>Gongylonematidae</taxon>
        <taxon>Gongylonema</taxon>
    </lineage>
</organism>